<accession>A0A392W6H6</accession>
<sequence length="44" mass="4520">MSDLYLSDNPFKSSNVDSNVAASSTSEIVADVDASAKASEILGL</sequence>
<organism evidence="1 2">
    <name type="scientific">Trifolium medium</name>
    <dbReference type="NCBI Taxonomy" id="97028"/>
    <lineage>
        <taxon>Eukaryota</taxon>
        <taxon>Viridiplantae</taxon>
        <taxon>Streptophyta</taxon>
        <taxon>Embryophyta</taxon>
        <taxon>Tracheophyta</taxon>
        <taxon>Spermatophyta</taxon>
        <taxon>Magnoliopsida</taxon>
        <taxon>eudicotyledons</taxon>
        <taxon>Gunneridae</taxon>
        <taxon>Pentapetalae</taxon>
        <taxon>rosids</taxon>
        <taxon>fabids</taxon>
        <taxon>Fabales</taxon>
        <taxon>Fabaceae</taxon>
        <taxon>Papilionoideae</taxon>
        <taxon>50 kb inversion clade</taxon>
        <taxon>NPAAA clade</taxon>
        <taxon>Hologalegina</taxon>
        <taxon>IRL clade</taxon>
        <taxon>Trifolieae</taxon>
        <taxon>Trifolium</taxon>
    </lineage>
</organism>
<reference evidence="1 2" key="1">
    <citation type="journal article" date="2018" name="Front. Plant Sci.">
        <title>Red Clover (Trifolium pratense) and Zigzag Clover (T. medium) - A Picture of Genomic Similarities and Differences.</title>
        <authorList>
            <person name="Dluhosova J."/>
            <person name="Istvanek J."/>
            <person name="Nedelnik J."/>
            <person name="Repkova J."/>
        </authorList>
    </citation>
    <scope>NUCLEOTIDE SEQUENCE [LARGE SCALE GENOMIC DNA]</scope>
    <source>
        <strain evidence="2">cv. 10/8</strain>
        <tissue evidence="1">Leaf</tissue>
    </source>
</reference>
<evidence type="ECO:0000313" key="1">
    <source>
        <dbReference type="EMBL" id="MCI94290.1"/>
    </source>
</evidence>
<feature type="non-terminal residue" evidence="1">
    <location>
        <position position="44"/>
    </location>
</feature>
<dbReference type="AlphaFoldDB" id="A0A392W6H6"/>
<comment type="caution">
    <text evidence="1">The sequence shown here is derived from an EMBL/GenBank/DDBJ whole genome shotgun (WGS) entry which is preliminary data.</text>
</comment>
<name>A0A392W6H6_9FABA</name>
<dbReference type="Proteomes" id="UP000265520">
    <property type="component" value="Unassembled WGS sequence"/>
</dbReference>
<protein>
    <submittedName>
        <fullName evidence="1">Uncharacterized protein</fullName>
    </submittedName>
</protein>
<dbReference type="EMBL" id="LXQA011352340">
    <property type="protein sequence ID" value="MCI94290.1"/>
    <property type="molecule type" value="Genomic_DNA"/>
</dbReference>
<keyword evidence="2" id="KW-1185">Reference proteome</keyword>
<proteinExistence type="predicted"/>
<evidence type="ECO:0000313" key="2">
    <source>
        <dbReference type="Proteomes" id="UP000265520"/>
    </source>
</evidence>